<dbReference type="GO" id="GO:0003677">
    <property type="term" value="F:DNA binding"/>
    <property type="evidence" value="ECO:0007669"/>
    <property type="project" value="UniProtKB-KW"/>
</dbReference>
<keyword evidence="4" id="KW-1185">Reference proteome</keyword>
<comment type="caution">
    <text evidence="3">The sequence shown here is derived from an EMBL/GenBank/DDBJ whole genome shotgun (WGS) entry which is preliminary data.</text>
</comment>
<dbReference type="CDD" id="cd00093">
    <property type="entry name" value="HTH_XRE"/>
    <property type="match status" value="1"/>
</dbReference>
<evidence type="ECO:0000313" key="4">
    <source>
        <dbReference type="Proteomes" id="UP000659047"/>
    </source>
</evidence>
<sequence>MSDRHVASLLVFTIIARLNTITDDLNQRTGACVRIEREERGWSLNTLAERAGASWAMIHKIEHGASSPTATMLARLSEAFGMSMSTLFARAELQEGNLRSRGMSCNACSQSRTFSAFGLCVIQL</sequence>
<dbReference type="Pfam" id="PF01381">
    <property type="entry name" value="HTH_3"/>
    <property type="match status" value="1"/>
</dbReference>
<dbReference type="Gene3D" id="1.10.260.40">
    <property type="entry name" value="lambda repressor-like DNA-binding domains"/>
    <property type="match status" value="1"/>
</dbReference>
<dbReference type="PROSITE" id="PS50943">
    <property type="entry name" value="HTH_CROC1"/>
    <property type="match status" value="1"/>
</dbReference>
<dbReference type="PANTHER" id="PTHR46797">
    <property type="entry name" value="HTH-TYPE TRANSCRIPTIONAL REGULATOR"/>
    <property type="match status" value="1"/>
</dbReference>
<dbReference type="EMBL" id="JAEPBH010000021">
    <property type="protein sequence ID" value="MBK4715556.1"/>
    <property type="molecule type" value="Genomic_DNA"/>
</dbReference>
<reference evidence="3" key="1">
    <citation type="submission" date="2021-01" db="EMBL/GenBank/DDBJ databases">
        <title>Intestinitalea alba gen. nov., sp. nov., a novel genus of the family Enterobacteriaceae, isolated from the gut of the plastic-eating mealworm Tenebrio molitor L.</title>
        <authorList>
            <person name="Yang Y."/>
        </authorList>
    </citation>
    <scope>NUCLEOTIDE SEQUENCE</scope>
    <source>
        <strain evidence="3">BIT-L3</strain>
    </source>
</reference>
<dbReference type="SUPFAM" id="SSF47413">
    <property type="entry name" value="lambda repressor-like DNA-binding domains"/>
    <property type="match status" value="1"/>
</dbReference>
<protein>
    <submittedName>
        <fullName evidence="3">Helix-turn-helix transcriptional regulator</fullName>
    </submittedName>
</protein>
<gene>
    <name evidence="3" type="ORF">JJB97_09460</name>
</gene>
<evidence type="ECO:0000256" key="1">
    <source>
        <dbReference type="ARBA" id="ARBA00023125"/>
    </source>
</evidence>
<organism evidence="3 4">
    <name type="scientific">Tenebrionibacter intestinalis</name>
    <dbReference type="NCBI Taxonomy" id="2799638"/>
    <lineage>
        <taxon>Bacteria</taxon>
        <taxon>Pseudomonadati</taxon>
        <taxon>Pseudomonadota</taxon>
        <taxon>Gammaproteobacteria</taxon>
        <taxon>Enterobacterales</taxon>
        <taxon>Enterobacteriaceae</taxon>
        <taxon>Tenebrionibacter/Tenebrionicola group</taxon>
        <taxon>Tenebrionibacter</taxon>
    </lineage>
</organism>
<dbReference type="SMART" id="SM00530">
    <property type="entry name" value="HTH_XRE"/>
    <property type="match status" value="1"/>
</dbReference>
<name>A0A8K0V2F6_9ENTR</name>
<evidence type="ECO:0000313" key="3">
    <source>
        <dbReference type="EMBL" id="MBK4715556.1"/>
    </source>
</evidence>
<dbReference type="AlphaFoldDB" id="A0A8K0V2F6"/>
<keyword evidence="1" id="KW-0238">DNA-binding</keyword>
<dbReference type="InterPro" id="IPR010982">
    <property type="entry name" value="Lambda_DNA-bd_dom_sf"/>
</dbReference>
<accession>A0A8K0V2F6</accession>
<feature type="domain" description="HTH cro/C1-type" evidence="2">
    <location>
        <begin position="33"/>
        <end position="87"/>
    </location>
</feature>
<dbReference type="InterPro" id="IPR050807">
    <property type="entry name" value="TransReg_Diox_bact_type"/>
</dbReference>
<dbReference type="GO" id="GO:0003700">
    <property type="term" value="F:DNA-binding transcription factor activity"/>
    <property type="evidence" value="ECO:0007669"/>
    <property type="project" value="TreeGrafter"/>
</dbReference>
<evidence type="ECO:0000259" key="2">
    <source>
        <dbReference type="PROSITE" id="PS50943"/>
    </source>
</evidence>
<dbReference type="Proteomes" id="UP000659047">
    <property type="component" value="Unassembled WGS sequence"/>
</dbReference>
<dbReference type="PANTHER" id="PTHR46797:SF10">
    <property type="entry name" value="BLR1115 PROTEIN"/>
    <property type="match status" value="1"/>
</dbReference>
<dbReference type="GO" id="GO:0005829">
    <property type="term" value="C:cytosol"/>
    <property type="evidence" value="ECO:0007669"/>
    <property type="project" value="TreeGrafter"/>
</dbReference>
<dbReference type="InterPro" id="IPR001387">
    <property type="entry name" value="Cro/C1-type_HTH"/>
</dbReference>
<proteinExistence type="predicted"/>